<dbReference type="Gramene" id="mRNA:HanXRQr2_Chr07g0281891">
    <property type="protein sequence ID" value="CDS:HanXRQr2_Chr07g0281891.1"/>
    <property type="gene ID" value="HanXRQr2_Chr07g0281891"/>
</dbReference>
<keyword evidence="3" id="KW-1185">Reference proteome</keyword>
<evidence type="ECO:0000313" key="2">
    <source>
        <dbReference type="EMBL" id="KAF5797542.1"/>
    </source>
</evidence>
<dbReference type="Proteomes" id="UP000215914">
    <property type="component" value="Unassembled WGS sequence"/>
</dbReference>
<reference evidence="2" key="2">
    <citation type="submission" date="2020-06" db="EMBL/GenBank/DDBJ databases">
        <title>Helianthus annuus Genome sequencing and assembly Release 2.</title>
        <authorList>
            <person name="Gouzy J."/>
            <person name="Langlade N."/>
            <person name="Munos S."/>
        </authorList>
    </citation>
    <scope>NUCLEOTIDE SEQUENCE</scope>
    <source>
        <tissue evidence="2">Leaves</tissue>
    </source>
</reference>
<keyword evidence="1" id="KW-0472">Membrane</keyword>
<proteinExistence type="predicted"/>
<feature type="transmembrane region" description="Helical" evidence="1">
    <location>
        <begin position="20"/>
        <end position="43"/>
    </location>
</feature>
<evidence type="ECO:0000256" key="1">
    <source>
        <dbReference type="SAM" id="Phobius"/>
    </source>
</evidence>
<reference evidence="2" key="1">
    <citation type="journal article" date="2017" name="Nature">
        <title>The sunflower genome provides insights into oil metabolism, flowering and Asterid evolution.</title>
        <authorList>
            <person name="Badouin H."/>
            <person name="Gouzy J."/>
            <person name="Grassa C.J."/>
            <person name="Murat F."/>
            <person name="Staton S.E."/>
            <person name="Cottret L."/>
            <person name="Lelandais-Briere C."/>
            <person name="Owens G.L."/>
            <person name="Carrere S."/>
            <person name="Mayjonade B."/>
            <person name="Legrand L."/>
            <person name="Gill N."/>
            <person name="Kane N.C."/>
            <person name="Bowers J.E."/>
            <person name="Hubner S."/>
            <person name="Bellec A."/>
            <person name="Berard A."/>
            <person name="Berges H."/>
            <person name="Blanchet N."/>
            <person name="Boniface M.C."/>
            <person name="Brunel D."/>
            <person name="Catrice O."/>
            <person name="Chaidir N."/>
            <person name="Claudel C."/>
            <person name="Donnadieu C."/>
            <person name="Faraut T."/>
            <person name="Fievet G."/>
            <person name="Helmstetter N."/>
            <person name="King M."/>
            <person name="Knapp S.J."/>
            <person name="Lai Z."/>
            <person name="Le Paslier M.C."/>
            <person name="Lippi Y."/>
            <person name="Lorenzon L."/>
            <person name="Mandel J.R."/>
            <person name="Marage G."/>
            <person name="Marchand G."/>
            <person name="Marquand E."/>
            <person name="Bret-Mestries E."/>
            <person name="Morien E."/>
            <person name="Nambeesan S."/>
            <person name="Nguyen T."/>
            <person name="Pegot-Espagnet P."/>
            <person name="Pouilly N."/>
            <person name="Raftis F."/>
            <person name="Sallet E."/>
            <person name="Schiex T."/>
            <person name="Thomas J."/>
            <person name="Vandecasteele C."/>
            <person name="Vares D."/>
            <person name="Vear F."/>
            <person name="Vautrin S."/>
            <person name="Crespi M."/>
            <person name="Mangin B."/>
            <person name="Burke J.M."/>
            <person name="Salse J."/>
            <person name="Munos S."/>
            <person name="Vincourt P."/>
            <person name="Rieseberg L.H."/>
            <person name="Langlade N.B."/>
        </authorList>
    </citation>
    <scope>NUCLEOTIDE SEQUENCE</scope>
    <source>
        <tissue evidence="2">Leaves</tissue>
    </source>
</reference>
<protein>
    <submittedName>
        <fullName evidence="2">Uncharacterized protein</fullName>
    </submittedName>
</protein>
<gene>
    <name evidence="2" type="ORF">HanXRQr2_Chr07g0281891</name>
</gene>
<accession>A0A9K3NEC2</accession>
<dbReference type="AlphaFoldDB" id="A0A9K3NEC2"/>
<comment type="caution">
    <text evidence="2">The sequence shown here is derived from an EMBL/GenBank/DDBJ whole genome shotgun (WGS) entry which is preliminary data.</text>
</comment>
<keyword evidence="1" id="KW-0812">Transmembrane</keyword>
<name>A0A9K3NEC2_HELAN</name>
<dbReference type="EMBL" id="MNCJ02000322">
    <property type="protein sequence ID" value="KAF5797542.1"/>
    <property type="molecule type" value="Genomic_DNA"/>
</dbReference>
<keyword evidence="1" id="KW-1133">Transmembrane helix</keyword>
<evidence type="ECO:0000313" key="3">
    <source>
        <dbReference type="Proteomes" id="UP000215914"/>
    </source>
</evidence>
<sequence length="64" mass="7341">MFPPLPVRKKLVSKKPDFSFFLSVSVGKLVFFCTSLIISPFSLPRCKTTIFYHFKSLVSPRTDL</sequence>
<organism evidence="2 3">
    <name type="scientific">Helianthus annuus</name>
    <name type="common">Common sunflower</name>
    <dbReference type="NCBI Taxonomy" id="4232"/>
    <lineage>
        <taxon>Eukaryota</taxon>
        <taxon>Viridiplantae</taxon>
        <taxon>Streptophyta</taxon>
        <taxon>Embryophyta</taxon>
        <taxon>Tracheophyta</taxon>
        <taxon>Spermatophyta</taxon>
        <taxon>Magnoliopsida</taxon>
        <taxon>eudicotyledons</taxon>
        <taxon>Gunneridae</taxon>
        <taxon>Pentapetalae</taxon>
        <taxon>asterids</taxon>
        <taxon>campanulids</taxon>
        <taxon>Asterales</taxon>
        <taxon>Asteraceae</taxon>
        <taxon>Asteroideae</taxon>
        <taxon>Heliantheae alliance</taxon>
        <taxon>Heliantheae</taxon>
        <taxon>Helianthus</taxon>
    </lineage>
</organism>